<dbReference type="PANTHER" id="PTHR24148">
    <property type="entry name" value="ANKYRIN REPEAT DOMAIN-CONTAINING PROTEIN 39 HOMOLOG-RELATED"/>
    <property type="match status" value="1"/>
</dbReference>
<feature type="domain" description="Heterokaryon incompatibility" evidence="1">
    <location>
        <begin position="1"/>
        <end position="103"/>
    </location>
</feature>
<comment type="caution">
    <text evidence="2">The sequence shown here is derived from an EMBL/GenBank/DDBJ whole genome shotgun (WGS) entry which is preliminary data.</text>
</comment>
<accession>A0AAE0TQU3</accession>
<evidence type="ECO:0000259" key="1">
    <source>
        <dbReference type="Pfam" id="PF06985"/>
    </source>
</evidence>
<dbReference type="PANTHER" id="PTHR24148:SF64">
    <property type="entry name" value="HETEROKARYON INCOMPATIBILITY DOMAIN-CONTAINING PROTEIN"/>
    <property type="match status" value="1"/>
</dbReference>
<proteinExistence type="predicted"/>
<dbReference type="EMBL" id="JAUTXT010000036">
    <property type="protein sequence ID" value="KAK3672082.1"/>
    <property type="molecule type" value="Genomic_DNA"/>
</dbReference>
<dbReference type="Proteomes" id="UP001274830">
    <property type="component" value="Unassembled WGS sequence"/>
</dbReference>
<sequence>MPEIYSGAERVIIWLGPDSAHAPSVKPAMALLCQLLDLFVGYHSSSDFGGWLRLATENPTWRAEFVKEVRIGIGSLGVNVDTWQTLAATLRRPWFYRIWCVQEAVLAGCGHEHPAETIFVCGVYVLPWKDMVTPLLSMHIRGLHDYLQGFLSETQHNPTLHKPFSGGVTTLLFMDQLRKEGIHISRPSRFYRLLRLTRSLDSTDPRDKVFALFGLLKPDKAAIENGALRPDNTKPVKVVFEDVAKHFMLHLHSLKLLELVHDTVRSRTELTEALPSWVPNWTTSSDAPVLDDFAYCAGHSLQEQGIPWSDGETATSEFEVCCARNAKLITPSLHLIRPIVEDLGSGSVAIQGLLLGPLKTTVLAANECVFHIPQLPVEADCRLQFQALKLCRLYTEIVKLVRSLNCASSTTSTRDDLDHPLAEQRPVDLELPSSAAPYALGGTMVEASWRTLIGDRTEDYKQPATEEWQTYFIAFHQVQQIAHKYGPKLPKGLVSNSMDALASRYFGPLLRILSGRRFAILSCQILCLVPQRATAGEFVCIFNGSDIPHVIRPRPRMEGVEQS</sequence>
<evidence type="ECO:0000313" key="3">
    <source>
        <dbReference type="Proteomes" id="UP001274830"/>
    </source>
</evidence>
<dbReference type="InterPro" id="IPR052895">
    <property type="entry name" value="HetReg/Transcr_Mod"/>
</dbReference>
<keyword evidence="3" id="KW-1185">Reference proteome</keyword>
<organism evidence="2 3">
    <name type="scientific">Recurvomyces mirabilis</name>
    <dbReference type="NCBI Taxonomy" id="574656"/>
    <lineage>
        <taxon>Eukaryota</taxon>
        <taxon>Fungi</taxon>
        <taxon>Dikarya</taxon>
        <taxon>Ascomycota</taxon>
        <taxon>Pezizomycotina</taxon>
        <taxon>Dothideomycetes</taxon>
        <taxon>Dothideomycetidae</taxon>
        <taxon>Mycosphaerellales</taxon>
        <taxon>Teratosphaeriaceae</taxon>
        <taxon>Recurvomyces</taxon>
    </lineage>
</organism>
<dbReference type="AlphaFoldDB" id="A0AAE0TQU3"/>
<protein>
    <recommendedName>
        <fullName evidence="1">Heterokaryon incompatibility domain-containing protein</fullName>
    </recommendedName>
</protein>
<evidence type="ECO:0000313" key="2">
    <source>
        <dbReference type="EMBL" id="KAK3672082.1"/>
    </source>
</evidence>
<dbReference type="InterPro" id="IPR010730">
    <property type="entry name" value="HET"/>
</dbReference>
<reference evidence="2" key="1">
    <citation type="submission" date="2023-07" db="EMBL/GenBank/DDBJ databases">
        <title>Black Yeasts Isolated from many extreme environments.</title>
        <authorList>
            <person name="Coleine C."/>
            <person name="Stajich J.E."/>
            <person name="Selbmann L."/>
        </authorList>
    </citation>
    <scope>NUCLEOTIDE SEQUENCE</scope>
    <source>
        <strain evidence="2">CCFEE 5485</strain>
    </source>
</reference>
<dbReference type="Pfam" id="PF06985">
    <property type="entry name" value="HET"/>
    <property type="match status" value="1"/>
</dbReference>
<name>A0AAE0TQU3_9PEZI</name>
<gene>
    <name evidence="2" type="ORF">LTR78_008052</name>
</gene>